<keyword evidence="3" id="KW-0540">Nuclease</keyword>
<dbReference type="GO" id="GO:0004519">
    <property type="term" value="F:endonuclease activity"/>
    <property type="evidence" value="ECO:0007669"/>
    <property type="project" value="UniProtKB-KW"/>
</dbReference>
<evidence type="ECO:0000313" key="3">
    <source>
        <dbReference type="EMBL" id="ORA59177.1"/>
    </source>
</evidence>
<feature type="domain" description="Type I restriction enzyme R protein N-terminal" evidence="2">
    <location>
        <begin position="38"/>
        <end position="123"/>
    </location>
</feature>
<comment type="caution">
    <text evidence="3">The sequence shown here is derived from an EMBL/GenBank/DDBJ whole genome shotgun (WGS) entry which is preliminary data.</text>
</comment>
<protein>
    <submittedName>
        <fullName evidence="3">Restriction endonuclease</fullName>
    </submittedName>
</protein>
<dbReference type="PIRSF" id="PIRSF035009">
    <property type="entry name" value="UCP035009_HSDR_N"/>
    <property type="match status" value="1"/>
</dbReference>
<organism evidence="3 4">
    <name type="scientific">Mycolicibacterium elephantis</name>
    <dbReference type="NCBI Taxonomy" id="81858"/>
    <lineage>
        <taxon>Bacteria</taxon>
        <taxon>Bacillati</taxon>
        <taxon>Actinomycetota</taxon>
        <taxon>Actinomycetes</taxon>
        <taxon>Mycobacteriales</taxon>
        <taxon>Mycobacteriaceae</taxon>
        <taxon>Mycolicibacterium</taxon>
    </lineage>
</organism>
<keyword evidence="3" id="KW-0255">Endonuclease</keyword>
<proteinExistence type="predicted"/>
<keyword evidence="3" id="KW-0378">Hydrolase</keyword>
<dbReference type="Proteomes" id="UP000192772">
    <property type="component" value="Unassembled WGS sequence"/>
</dbReference>
<reference evidence="3 4" key="1">
    <citation type="submission" date="2017-02" db="EMBL/GenBank/DDBJ databases">
        <title>The new phylogeny of genus Mycobacterium.</title>
        <authorList>
            <person name="Tortoli E."/>
            <person name="Trovato A."/>
            <person name="Cirillo D.M."/>
        </authorList>
    </citation>
    <scope>NUCLEOTIDE SEQUENCE [LARGE SCALE GENOMIC DNA]</scope>
    <source>
        <strain evidence="3 4">FI-09383</strain>
    </source>
</reference>
<feature type="region of interest" description="Disordered" evidence="1">
    <location>
        <begin position="238"/>
        <end position="269"/>
    </location>
</feature>
<dbReference type="Pfam" id="PF13588">
    <property type="entry name" value="HSDR_N_2"/>
    <property type="match status" value="1"/>
</dbReference>
<dbReference type="InterPro" id="IPR017035">
    <property type="entry name" value="UCP035009_HsdR_All3000-type"/>
</dbReference>
<dbReference type="OrthoDB" id="9148007at2"/>
<dbReference type="EMBL" id="MVHP01000046">
    <property type="protein sequence ID" value="ORA59177.1"/>
    <property type="molecule type" value="Genomic_DNA"/>
</dbReference>
<gene>
    <name evidence="3" type="ORF">BST23_24775</name>
</gene>
<evidence type="ECO:0000259" key="2">
    <source>
        <dbReference type="Pfam" id="PF13588"/>
    </source>
</evidence>
<name>A0A1X0CG53_9MYCO</name>
<dbReference type="AlphaFoldDB" id="A0A1X0CG53"/>
<accession>A0A1X0CG53</accession>
<dbReference type="RefSeq" id="WP_064918269.1">
    <property type="nucleotide sequence ID" value="NZ_LZHS01000012.1"/>
</dbReference>
<evidence type="ECO:0000256" key="1">
    <source>
        <dbReference type="SAM" id="MobiDB-lite"/>
    </source>
</evidence>
<dbReference type="InterPro" id="IPR029464">
    <property type="entry name" value="HSDR_N"/>
</dbReference>
<sequence length="382" mass="42879">MAFTDEIATIAKKIRNMRDSIETEEGTKNAFIMPFISNVLGYDVFNPSEVTPEFTADVGVKRGEKVDYAIFKDGHVQILIECKKIGDLLDLRYASQLFRYFSVTSARIAILTNGQEYHVYTDADLPNKMDEKPFLVFDLLDLDRTLLPEIQKLSKETFDIESVVSAAEELKYIGGIRRIIANEVKEPSDEWVRFFVSRLYDGRSTQRVVDQFRPLVAKALNQYVGDQVNSRLKTALGDDATESDMPTSAPSPVEAAVGAPADSPPEVALGSADIATDPEIVTTEEELEGFNIVRAIAVSEVAPERIMHRDAKTYMAILLDDNNRKPIIRLNLNGKSVKFVTTFENGRQGTRRDIQSVIDIYKVAAEPIRQTIRQYENEVVAQ</sequence>
<evidence type="ECO:0000313" key="4">
    <source>
        <dbReference type="Proteomes" id="UP000192772"/>
    </source>
</evidence>